<dbReference type="PANTHER" id="PTHR11042">
    <property type="entry name" value="EUKARYOTIC TRANSLATION INITIATION FACTOR 2-ALPHA KINASE EIF2-ALPHA KINASE -RELATED"/>
    <property type="match status" value="1"/>
</dbReference>
<feature type="binding site" evidence="6">
    <location>
        <position position="483"/>
    </location>
    <ligand>
        <name>ATP</name>
        <dbReference type="ChEBI" id="CHEBI:30616"/>
    </ligand>
</feature>
<feature type="region of interest" description="Disordered" evidence="7">
    <location>
        <begin position="739"/>
        <end position="767"/>
    </location>
</feature>
<feature type="compositionally biased region" description="Acidic residues" evidence="7">
    <location>
        <begin position="88"/>
        <end position="112"/>
    </location>
</feature>
<protein>
    <recommendedName>
        <fullName evidence="8">Protein kinase domain-containing protein</fullName>
    </recommendedName>
</protein>
<sequence length="846" mass="95610">MSSLDEDEDDFEMFDTEDFRFMGKKTFGNQVDDEDEDDGVVGGSTSTNKLKFYPYSNNKLTRSTGTLNLSLSNTALSESTSKFLGKIEEEEEEEDHNHDDEDDEEEEEEEETMDSRINRWSPFNETDNVATPTVKRSMDRTSTPSSLGQWNQRWFTANQSRNDSIPPSSSYTVAKPNQSVFTSSGLMSKMSRDSSLYPTKLRIPETPVKKSPLVEGRDHHHIHLSNSKIASSSLSVSPLNFIDDNNLHEDLLFSDSPSSKALPSIHVSAIDSSPLSETKYHSHDRNNNHSNILSPTTSLITNNSPQTLHSNKFKKIKRARNSVILKNKELTNSLQQFKDDLYGTDENFPPPIIISSQHSIRKNSHHYQLRNPNDNDTDEEISTPTRRKSITGAKSQTHYETKPLSLSSASMPTKSNTETHSISSTDSSPLNSKRRLISSNKLSTNPDSHLFEKFTNVHSIGKGQFSTVYQVTFAQTNKKYAIKAIKPNKYNSLKRILLEIKILNEVTNQITLDQEGKEYIIDYISSWKFQNSYYIMTELCENGNLDGFLQEQVVAKKMRLEDWRIWKIIVELSLALRFIHESCHIVHLDLKPANVMITFEGNLKLGDFGMAAHLPLEDKSFENEGDREYIAPEIISDCTYDYKADIFSLGLMIVEIAANVILPDNGNAWHKLRSGDLSDAGRLSSTDIHSESLFSDTTKVDTNDIFDFERESTINNNNNTATTATTAITTAAITTATTTTTTTTTTNNNNNNNNDNNDNNNAPTGNTKNRLVLHKSSKIPAWVPKFLIDGESLERIVRWMIEPNYERRPTANQILQTEECLYVEMTRSAGAIIQEDDFGPKPKFFI</sequence>
<feature type="region of interest" description="Disordered" evidence="7">
    <location>
        <begin position="359"/>
        <end position="433"/>
    </location>
</feature>
<comment type="similarity">
    <text evidence="5">Belongs to the protein kinase superfamily. Ser/Thr protein kinase family. GCN2 subfamily.</text>
</comment>
<dbReference type="PANTHER" id="PTHR11042:SF196">
    <property type="entry name" value="MITOSIS INHIBITOR PROTEIN KINASE SWE1"/>
    <property type="match status" value="1"/>
</dbReference>
<evidence type="ECO:0000256" key="3">
    <source>
        <dbReference type="ARBA" id="ARBA00022777"/>
    </source>
</evidence>
<dbReference type="InterPro" id="IPR000719">
    <property type="entry name" value="Prot_kinase_dom"/>
</dbReference>
<dbReference type="CDD" id="cd14052">
    <property type="entry name" value="PTKc_Wee1_fungi"/>
    <property type="match status" value="1"/>
</dbReference>
<dbReference type="Gene3D" id="1.10.510.10">
    <property type="entry name" value="Transferase(Phosphotransferase) domain 1"/>
    <property type="match status" value="1"/>
</dbReference>
<keyword evidence="1" id="KW-0808">Transferase</keyword>
<evidence type="ECO:0000313" key="10">
    <source>
        <dbReference type="Proteomes" id="UP001162085"/>
    </source>
</evidence>
<organism evidence="9 10">
    <name type="scientific">Saccharomyces uvarum</name>
    <name type="common">Yeast</name>
    <name type="synonym">Saccharomyces bayanus var. uvarum</name>
    <dbReference type="NCBI Taxonomy" id="230603"/>
    <lineage>
        <taxon>Eukaryota</taxon>
        <taxon>Fungi</taxon>
        <taxon>Dikarya</taxon>
        <taxon>Ascomycota</taxon>
        <taxon>Saccharomycotina</taxon>
        <taxon>Saccharomycetes</taxon>
        <taxon>Saccharomycetales</taxon>
        <taxon>Saccharomycetaceae</taxon>
        <taxon>Saccharomyces</taxon>
    </lineage>
</organism>
<proteinExistence type="inferred from homology"/>
<evidence type="ECO:0000259" key="8">
    <source>
        <dbReference type="PROSITE" id="PS50011"/>
    </source>
</evidence>
<feature type="compositionally biased region" description="Low complexity" evidence="7">
    <location>
        <begin position="739"/>
        <end position="762"/>
    </location>
</feature>
<dbReference type="InterPro" id="IPR008271">
    <property type="entry name" value="Ser/Thr_kinase_AS"/>
</dbReference>
<keyword evidence="2 6" id="KW-0547">Nucleotide-binding</keyword>
<dbReference type="EMBL" id="OX365937">
    <property type="protein sequence ID" value="CAI4044278.1"/>
    <property type="molecule type" value="Genomic_DNA"/>
</dbReference>
<dbReference type="PROSITE" id="PS00108">
    <property type="entry name" value="PROTEIN_KINASE_ST"/>
    <property type="match status" value="1"/>
</dbReference>
<feature type="region of interest" description="Disordered" evidence="7">
    <location>
        <begin position="87"/>
        <end position="116"/>
    </location>
</feature>
<keyword evidence="4 6" id="KW-0067">ATP-binding</keyword>
<reference evidence="9" key="1">
    <citation type="submission" date="2022-10" db="EMBL/GenBank/DDBJ databases">
        <authorList>
            <person name="Byrne P K."/>
        </authorList>
    </citation>
    <scope>NUCLEOTIDE SEQUENCE</scope>
    <source>
        <strain evidence="9">ZP964</strain>
    </source>
</reference>
<dbReference type="Gene3D" id="3.30.200.20">
    <property type="entry name" value="Phosphorylase Kinase, domain 1"/>
    <property type="match status" value="1"/>
</dbReference>
<dbReference type="InterPro" id="IPR050339">
    <property type="entry name" value="CC_SR_Kinase"/>
</dbReference>
<evidence type="ECO:0000256" key="2">
    <source>
        <dbReference type="ARBA" id="ARBA00022741"/>
    </source>
</evidence>
<evidence type="ECO:0000256" key="5">
    <source>
        <dbReference type="ARBA" id="ARBA00037982"/>
    </source>
</evidence>
<feature type="compositionally biased region" description="Polar residues" evidence="7">
    <location>
        <begin position="392"/>
        <end position="433"/>
    </location>
</feature>
<name>A0ABN8WJE8_SACUV</name>
<evidence type="ECO:0000256" key="1">
    <source>
        <dbReference type="ARBA" id="ARBA00022679"/>
    </source>
</evidence>
<feature type="domain" description="Protein kinase" evidence="8">
    <location>
        <begin position="454"/>
        <end position="821"/>
    </location>
</feature>
<dbReference type="InterPro" id="IPR017441">
    <property type="entry name" value="Protein_kinase_ATP_BS"/>
</dbReference>
<dbReference type="Pfam" id="PF00069">
    <property type="entry name" value="Pkinase"/>
    <property type="match status" value="1"/>
</dbReference>
<keyword evidence="3" id="KW-0418">Kinase</keyword>
<accession>A0ABN8WJE8</accession>
<evidence type="ECO:0000313" key="9">
    <source>
        <dbReference type="EMBL" id="CAI4044278.1"/>
    </source>
</evidence>
<dbReference type="SUPFAM" id="SSF56112">
    <property type="entry name" value="Protein kinase-like (PK-like)"/>
    <property type="match status" value="1"/>
</dbReference>
<dbReference type="SMART" id="SM00220">
    <property type="entry name" value="S_TKc"/>
    <property type="match status" value="1"/>
</dbReference>
<dbReference type="Proteomes" id="UP001162085">
    <property type="component" value="Chromosome 10"/>
</dbReference>
<evidence type="ECO:0000256" key="4">
    <source>
        <dbReference type="ARBA" id="ARBA00022840"/>
    </source>
</evidence>
<evidence type="ECO:0000256" key="6">
    <source>
        <dbReference type="PROSITE-ProRule" id="PRU10141"/>
    </source>
</evidence>
<feature type="compositionally biased region" description="Basic residues" evidence="7">
    <location>
        <begin position="359"/>
        <end position="368"/>
    </location>
</feature>
<dbReference type="InterPro" id="IPR011009">
    <property type="entry name" value="Kinase-like_dom_sf"/>
</dbReference>
<keyword evidence="10" id="KW-1185">Reference proteome</keyword>
<gene>
    <name evidence="9" type="primary">SUVZ10G0230</name>
    <name evidence="9" type="ORF">SUVZ_10G0230</name>
</gene>
<dbReference type="PROSITE" id="PS50011">
    <property type="entry name" value="PROTEIN_KINASE_DOM"/>
    <property type="match status" value="1"/>
</dbReference>
<feature type="region of interest" description="Disordered" evidence="7">
    <location>
        <begin position="27"/>
        <end position="48"/>
    </location>
</feature>
<evidence type="ECO:0000256" key="7">
    <source>
        <dbReference type="SAM" id="MobiDB-lite"/>
    </source>
</evidence>
<dbReference type="PROSITE" id="PS00107">
    <property type="entry name" value="PROTEIN_KINASE_ATP"/>
    <property type="match status" value="1"/>
</dbReference>